<evidence type="ECO:0000256" key="1">
    <source>
        <dbReference type="SAM" id="MobiDB-lite"/>
    </source>
</evidence>
<sequence length="110" mass="11675">MGKQLTFSLACAAVLAAAVVPGTAGYLSARLESVEAAEHQLRSLELRLQRGQASMTRTISWPQPCEMASPLPTVPPAAAFVPAPEFKPKKRAHQPIIPERGSAAGAETRE</sequence>
<feature type="region of interest" description="Disordered" evidence="1">
    <location>
        <begin position="88"/>
        <end position="110"/>
    </location>
</feature>
<organism evidence="2 3">
    <name type="scientific">Nonomuraea soli</name>
    <dbReference type="NCBI Taxonomy" id="1032476"/>
    <lineage>
        <taxon>Bacteria</taxon>
        <taxon>Bacillati</taxon>
        <taxon>Actinomycetota</taxon>
        <taxon>Actinomycetes</taxon>
        <taxon>Streptosporangiales</taxon>
        <taxon>Streptosporangiaceae</taxon>
        <taxon>Nonomuraea</taxon>
    </lineage>
</organism>
<accession>A0A7W0CHM6</accession>
<evidence type="ECO:0000313" key="3">
    <source>
        <dbReference type="Proteomes" id="UP000530928"/>
    </source>
</evidence>
<proteinExistence type="predicted"/>
<dbReference type="Proteomes" id="UP000530928">
    <property type="component" value="Unassembled WGS sequence"/>
</dbReference>
<name>A0A7W0CHM6_9ACTN</name>
<dbReference type="RefSeq" id="WP_181610134.1">
    <property type="nucleotide sequence ID" value="NZ_BAABAM010000002.1"/>
</dbReference>
<reference evidence="2 3" key="1">
    <citation type="submission" date="2020-07" db="EMBL/GenBank/DDBJ databases">
        <title>Genomic Encyclopedia of Type Strains, Phase IV (KMG-IV): sequencing the most valuable type-strain genomes for metagenomic binning, comparative biology and taxonomic classification.</title>
        <authorList>
            <person name="Goeker M."/>
        </authorList>
    </citation>
    <scope>NUCLEOTIDE SEQUENCE [LARGE SCALE GENOMIC DNA]</scope>
    <source>
        <strain evidence="2 3">DSM 45533</strain>
    </source>
</reference>
<comment type="caution">
    <text evidence="2">The sequence shown here is derived from an EMBL/GenBank/DDBJ whole genome shotgun (WGS) entry which is preliminary data.</text>
</comment>
<gene>
    <name evidence="2" type="ORF">HNR30_002660</name>
</gene>
<evidence type="ECO:0000313" key="2">
    <source>
        <dbReference type="EMBL" id="MBA2891319.1"/>
    </source>
</evidence>
<protein>
    <submittedName>
        <fullName evidence="2">Uncharacterized protein</fullName>
    </submittedName>
</protein>
<dbReference type="AlphaFoldDB" id="A0A7W0CHM6"/>
<dbReference type="EMBL" id="JACDUR010000003">
    <property type="protein sequence ID" value="MBA2891319.1"/>
    <property type="molecule type" value="Genomic_DNA"/>
</dbReference>
<keyword evidence="3" id="KW-1185">Reference proteome</keyword>